<evidence type="ECO:0000256" key="1">
    <source>
        <dbReference type="SAM" id="Phobius"/>
    </source>
</evidence>
<reference evidence="2 3" key="1">
    <citation type="submission" date="2020-08" db="EMBL/GenBank/DDBJ databases">
        <title>Edaphobacter telluris sp. nov. and Acidobacterium dinghuensis sp. nov., two acidobacteria isolated from forest soil.</title>
        <authorList>
            <person name="Fu J."/>
            <person name="Qiu L."/>
        </authorList>
    </citation>
    <scope>NUCLEOTIDE SEQUENCE [LARGE SCALE GENOMIC DNA]</scope>
    <source>
        <strain evidence="2">4Y35</strain>
    </source>
</reference>
<accession>A0A7G8BEM4</accession>
<name>A0A7G8BEM4_9BACT</name>
<gene>
    <name evidence="2" type="ORF">H7849_18020</name>
</gene>
<proteinExistence type="predicted"/>
<feature type="transmembrane region" description="Helical" evidence="1">
    <location>
        <begin position="53"/>
        <end position="73"/>
    </location>
</feature>
<keyword evidence="3" id="KW-1185">Reference proteome</keyword>
<evidence type="ECO:0000313" key="3">
    <source>
        <dbReference type="Proteomes" id="UP000515312"/>
    </source>
</evidence>
<dbReference type="RefSeq" id="WP_186741277.1">
    <property type="nucleotide sequence ID" value="NZ_CP060394.1"/>
</dbReference>
<protein>
    <submittedName>
        <fullName evidence="2">Uncharacterized protein</fullName>
    </submittedName>
</protein>
<keyword evidence="1" id="KW-1133">Transmembrane helix</keyword>
<dbReference type="AlphaFoldDB" id="A0A7G8BEM4"/>
<feature type="transmembrane region" description="Helical" evidence="1">
    <location>
        <begin position="116"/>
        <end position="135"/>
    </location>
</feature>
<dbReference type="EMBL" id="CP060394">
    <property type="protein sequence ID" value="QNI30994.1"/>
    <property type="molecule type" value="Genomic_DNA"/>
</dbReference>
<dbReference type="KEGG" id="adin:H7849_18020"/>
<dbReference type="Proteomes" id="UP000515312">
    <property type="component" value="Chromosome"/>
</dbReference>
<feature type="transmembrane region" description="Helical" evidence="1">
    <location>
        <begin position="29"/>
        <end position="46"/>
    </location>
</feature>
<keyword evidence="1" id="KW-0472">Membrane</keyword>
<sequence>MPGISEQRLKHLEFVQGVVTRMAGNSMTAKGWSVALTTALIGLATAEHSNPRLVLLALLPPLAFWTIDGYYMFLERCYRDLFDRVKGETDDKWGGFDMAPLTTSRSYFCDGLARPAVWSIHLLIVLLGFSAWWLVTRG</sequence>
<evidence type="ECO:0000313" key="2">
    <source>
        <dbReference type="EMBL" id="QNI30994.1"/>
    </source>
</evidence>
<keyword evidence="1" id="KW-0812">Transmembrane</keyword>
<organism evidence="2 3">
    <name type="scientific">Alloacidobacterium dinghuense</name>
    <dbReference type="NCBI Taxonomy" id="2763107"/>
    <lineage>
        <taxon>Bacteria</taxon>
        <taxon>Pseudomonadati</taxon>
        <taxon>Acidobacteriota</taxon>
        <taxon>Terriglobia</taxon>
        <taxon>Terriglobales</taxon>
        <taxon>Acidobacteriaceae</taxon>
        <taxon>Alloacidobacterium</taxon>
    </lineage>
</organism>